<dbReference type="Proteomes" id="UP000503462">
    <property type="component" value="Chromosome 4"/>
</dbReference>
<feature type="domain" description="Acyl-CoA thioesterase-like N-terminal HotDog" evidence="1">
    <location>
        <begin position="30"/>
        <end position="118"/>
    </location>
</feature>
<dbReference type="Gene3D" id="2.40.160.210">
    <property type="entry name" value="Acyl-CoA thioesterase, double hotdog domain"/>
    <property type="match status" value="2"/>
</dbReference>
<protein>
    <recommendedName>
        <fullName evidence="5">Thioesterase domain-containing protein</fullName>
    </recommendedName>
</protein>
<dbReference type="Pfam" id="PF13622">
    <property type="entry name" value="4HBT_3"/>
    <property type="match status" value="1"/>
</dbReference>
<dbReference type="PANTHER" id="PTHR38110">
    <property type="entry name" value="CHROMOSOME 23, WHOLE GENOME SHOTGUN SEQUENCE"/>
    <property type="match status" value="1"/>
</dbReference>
<dbReference type="InterPro" id="IPR049450">
    <property type="entry name" value="ACOT8-like_C"/>
</dbReference>
<evidence type="ECO:0000313" key="4">
    <source>
        <dbReference type="Proteomes" id="UP000503462"/>
    </source>
</evidence>
<proteinExistence type="predicted"/>
<dbReference type="AlphaFoldDB" id="A0A6H0XZ65"/>
<dbReference type="InterPro" id="IPR042171">
    <property type="entry name" value="Acyl-CoA_hotdog"/>
</dbReference>
<feature type="domain" description="Acyl-CoA thioesterase-like C-terminal" evidence="2">
    <location>
        <begin position="172"/>
        <end position="308"/>
    </location>
</feature>
<dbReference type="OrthoDB" id="2532955at2759"/>
<evidence type="ECO:0000259" key="1">
    <source>
        <dbReference type="Pfam" id="PF13622"/>
    </source>
</evidence>
<dbReference type="PANTHER" id="PTHR38110:SF1">
    <property type="entry name" value="THIOESTERASE DOMAIN-CONTAINING PROTEIN"/>
    <property type="match status" value="1"/>
</dbReference>
<evidence type="ECO:0000313" key="3">
    <source>
        <dbReference type="EMBL" id="QIX00044.1"/>
    </source>
</evidence>
<dbReference type="SUPFAM" id="SSF54637">
    <property type="entry name" value="Thioesterase/thiol ester dehydrase-isomerase"/>
    <property type="match status" value="2"/>
</dbReference>
<dbReference type="EMBL" id="CP051142">
    <property type="protein sequence ID" value="QIX00044.1"/>
    <property type="molecule type" value="Genomic_DNA"/>
</dbReference>
<dbReference type="InterPro" id="IPR052389">
    <property type="entry name" value="Sec_Metab_Biosynth-Assoc"/>
</dbReference>
<keyword evidence="4" id="KW-1185">Reference proteome</keyword>
<gene>
    <name evidence="3" type="ORF">AMS68_005561</name>
</gene>
<dbReference type="InterPro" id="IPR049449">
    <property type="entry name" value="TesB_ACOT8-like_N"/>
</dbReference>
<dbReference type="Pfam" id="PF20789">
    <property type="entry name" value="4HBT_3C"/>
    <property type="match status" value="1"/>
</dbReference>
<organism evidence="3 4">
    <name type="scientific">Peltaster fructicola</name>
    <dbReference type="NCBI Taxonomy" id="286661"/>
    <lineage>
        <taxon>Eukaryota</taxon>
        <taxon>Fungi</taxon>
        <taxon>Dikarya</taxon>
        <taxon>Ascomycota</taxon>
        <taxon>Pezizomycotina</taxon>
        <taxon>Dothideomycetes</taxon>
        <taxon>Dothideomycetes incertae sedis</taxon>
        <taxon>Peltaster</taxon>
    </lineage>
</organism>
<dbReference type="InterPro" id="IPR029069">
    <property type="entry name" value="HotDog_dom_sf"/>
</dbReference>
<evidence type="ECO:0008006" key="5">
    <source>
        <dbReference type="Google" id="ProtNLM"/>
    </source>
</evidence>
<reference evidence="3 4" key="1">
    <citation type="journal article" date="2016" name="Sci. Rep.">
        <title>Peltaster fructicola genome reveals evolution from an invasive phytopathogen to an ectophytic parasite.</title>
        <authorList>
            <person name="Xu C."/>
            <person name="Chen H."/>
            <person name="Gleason M.L."/>
            <person name="Xu J.R."/>
            <person name="Liu H."/>
            <person name="Zhang R."/>
            <person name="Sun G."/>
        </authorList>
    </citation>
    <scope>NUCLEOTIDE SEQUENCE [LARGE SCALE GENOMIC DNA]</scope>
    <source>
        <strain evidence="3 4">LNHT1506</strain>
    </source>
</reference>
<accession>A0A6H0XZ65</accession>
<name>A0A6H0XZ65_9PEZI</name>
<evidence type="ECO:0000259" key="2">
    <source>
        <dbReference type="Pfam" id="PF20789"/>
    </source>
</evidence>
<sequence length="327" mass="37076">MANTSGRAGSLQAATQVKQVDSHTYTADFDAAWTIGQVPHGGYVASVFQRVVEAHFGTTLAKQNQPHTMIFHLEYVRRTEVGPATFKVRDVKLGRQTSTVHITLSQKDREEVLGYVTNTNILNETGVSYPTLWRPIPPRPSVDLQKLDSDSDAIWGERKVWPVSWFRKAPTHARFFFPRAGQPDPSVSDQWMCLRNGENWTNESLGYVADSFPQIIEVYATKEIDPYSIAVQERMDIKEQEAKYKNPGFWFPTLVLNLDVKKALPATGVKWLFVRLQAKQIKNGRYDLEMIIMDETEQIVALSHHVCLAVSAARNTAKRRTAEQTKL</sequence>